<dbReference type="PANTHER" id="PTHR11803:SF58">
    <property type="entry name" value="PROTEIN HMF1-RELATED"/>
    <property type="match status" value="1"/>
</dbReference>
<keyword evidence="2" id="KW-0378">Hydrolase</keyword>
<organism evidence="2">
    <name type="scientific">uncultured organism</name>
    <dbReference type="NCBI Taxonomy" id="155900"/>
    <lineage>
        <taxon>unclassified sequences</taxon>
        <taxon>environmental samples</taxon>
    </lineage>
</organism>
<evidence type="ECO:0000313" key="2">
    <source>
        <dbReference type="EMBL" id="QEA05779.1"/>
    </source>
</evidence>
<dbReference type="EC" id="3.5.4.-" evidence="2"/>
<name>A0A5B8R9D6_9ZZZZ</name>
<dbReference type="CDD" id="cd00448">
    <property type="entry name" value="YjgF_YER057c_UK114_family"/>
    <property type="match status" value="1"/>
</dbReference>
<proteinExistence type="inferred from homology"/>
<dbReference type="InterPro" id="IPR035959">
    <property type="entry name" value="RutC-like_sf"/>
</dbReference>
<dbReference type="AlphaFoldDB" id="A0A5B8R9D6"/>
<accession>A0A5B8R9D6</accession>
<comment type="similarity">
    <text evidence="1">Belongs to the RutC family.</text>
</comment>
<sequence>MQTVNPEGWKRPKGYSNGTTARGRMVFTGGLVGWDETESFPSSDFIDQVRQVLKNTVAVLGAADAGPEHVVRMTWYITDKHEYLARLKEMGEAYREVMGRTFPAMAMVQVAALIEDDAKVEVETTAVVPD</sequence>
<dbReference type="InterPro" id="IPR006175">
    <property type="entry name" value="YjgF/YER057c/UK114"/>
</dbReference>
<gene>
    <name evidence="2" type="primary">tdcF</name>
    <name evidence="2" type="ORF">KBTEX_02103</name>
</gene>
<dbReference type="GO" id="GO:0019239">
    <property type="term" value="F:deaminase activity"/>
    <property type="evidence" value="ECO:0007669"/>
    <property type="project" value="TreeGrafter"/>
</dbReference>
<reference evidence="2" key="1">
    <citation type="submission" date="2019-06" db="EMBL/GenBank/DDBJ databases">
        <authorList>
            <person name="Murdoch R.W."/>
            <person name="Fathepure B."/>
        </authorList>
    </citation>
    <scope>NUCLEOTIDE SEQUENCE</scope>
</reference>
<dbReference type="PANTHER" id="PTHR11803">
    <property type="entry name" value="2-IMINOBUTANOATE/2-IMINOPROPANOATE DEAMINASE RIDA"/>
    <property type="match status" value="1"/>
</dbReference>
<dbReference type="Pfam" id="PF01042">
    <property type="entry name" value="Ribonuc_L-PSP"/>
    <property type="match status" value="1"/>
</dbReference>
<protein>
    <submittedName>
        <fullName evidence="2">Putative reactive intermediate deaminase TdcF</fullName>
        <ecNumber evidence="2">3.5.4.-</ecNumber>
    </submittedName>
</protein>
<dbReference type="EMBL" id="MN079110">
    <property type="protein sequence ID" value="QEA05779.1"/>
    <property type="molecule type" value="Genomic_DNA"/>
</dbReference>
<evidence type="ECO:0000256" key="1">
    <source>
        <dbReference type="ARBA" id="ARBA00010552"/>
    </source>
</evidence>
<dbReference type="SUPFAM" id="SSF55298">
    <property type="entry name" value="YjgF-like"/>
    <property type="match status" value="1"/>
</dbReference>
<dbReference type="Gene3D" id="3.30.1330.40">
    <property type="entry name" value="RutC-like"/>
    <property type="match status" value="1"/>
</dbReference>